<proteinExistence type="predicted"/>
<sequence length="323" mass="37767">MSQSNSSKKNNSTPTNNATAAESYKTKQAAAKITNEYSQEMAPEKIVVDEPPPKPDYPRYRVHPGQPITLANIDPNTCEDYNKKKHVEEELEKQRQRLQNLQERLYAQHQRSLLIVLQAMDTGGKDGTIKHVFGGLNPQGCQVWSFKKPSDEELSHDFLWRYHQRTPQRGMISIFNRSHYEDVLIVRVKQLVPEDIWRDRYRLINEFEHMLTLNNITVIKFFLHISKDEQKRRLESRLEDPNKHWKFSSNDLKERVLWNDYQAAFEDMINNCSTAHAPWYVVPANNKWYRNLVVARTIADTLEAINPQFPPAEKGLENIVVPD</sequence>
<keyword evidence="4" id="KW-0418">Kinase</keyword>
<dbReference type="Pfam" id="PF03976">
    <property type="entry name" value="PPK2"/>
    <property type="match status" value="1"/>
</dbReference>
<organism evidence="4 5">
    <name type="scientific">Nostoc flagelliforme CCNUN1</name>
    <dbReference type="NCBI Taxonomy" id="2038116"/>
    <lineage>
        <taxon>Bacteria</taxon>
        <taxon>Bacillati</taxon>
        <taxon>Cyanobacteriota</taxon>
        <taxon>Cyanophyceae</taxon>
        <taxon>Nostocales</taxon>
        <taxon>Nostocaceae</taxon>
        <taxon>Nostoc</taxon>
    </lineage>
</organism>
<evidence type="ECO:0000256" key="2">
    <source>
        <dbReference type="SAM" id="MobiDB-lite"/>
    </source>
</evidence>
<keyword evidence="1" id="KW-0175">Coiled coil</keyword>
<evidence type="ECO:0000313" key="4">
    <source>
        <dbReference type="EMBL" id="AUB35095.1"/>
    </source>
</evidence>
<evidence type="ECO:0000256" key="1">
    <source>
        <dbReference type="SAM" id="Coils"/>
    </source>
</evidence>
<keyword evidence="4" id="KW-0808">Transferase</keyword>
<dbReference type="PANTHER" id="PTHR34383:SF3">
    <property type="entry name" value="POLYPHOSPHATE:AMP PHOSPHOTRANSFERASE"/>
    <property type="match status" value="1"/>
</dbReference>
<feature type="coiled-coil region" evidence="1">
    <location>
        <begin position="81"/>
        <end position="111"/>
    </location>
</feature>
<dbReference type="InterPro" id="IPR022488">
    <property type="entry name" value="PPK2-related"/>
</dbReference>
<dbReference type="InterPro" id="IPR022300">
    <property type="entry name" value="PPK2-rel_1"/>
</dbReference>
<feature type="compositionally biased region" description="Low complexity" evidence="2">
    <location>
        <begin position="1"/>
        <end position="21"/>
    </location>
</feature>
<dbReference type="KEGG" id="nfl:COO91_00949"/>
<reference evidence="4 5" key="1">
    <citation type="submission" date="2017-11" db="EMBL/GenBank/DDBJ databases">
        <title>Complete genome of a free-living desiccation-tolerant cyanobacterium and its photosynthetic adaptation to extreme terrestrial habitat.</title>
        <authorList>
            <person name="Shang J."/>
        </authorList>
    </citation>
    <scope>NUCLEOTIDE SEQUENCE [LARGE SCALE GENOMIC DNA]</scope>
    <source>
        <strain evidence="4 5">CCNUN1</strain>
    </source>
</reference>
<dbReference type="PANTHER" id="PTHR34383">
    <property type="entry name" value="POLYPHOSPHATE:AMP PHOSPHOTRANSFERASE-RELATED"/>
    <property type="match status" value="1"/>
</dbReference>
<gene>
    <name evidence="4" type="ORF">COO91_00949</name>
</gene>
<evidence type="ECO:0000313" key="5">
    <source>
        <dbReference type="Proteomes" id="UP000232003"/>
    </source>
</evidence>
<accession>A0A2K8SJT9</accession>
<protein>
    <submittedName>
        <fullName evidence="4">Polyphosphate kinase 2, PPK2 family</fullName>
    </submittedName>
</protein>
<dbReference type="GO" id="GO:0016776">
    <property type="term" value="F:phosphotransferase activity, phosphate group as acceptor"/>
    <property type="evidence" value="ECO:0007669"/>
    <property type="project" value="InterPro"/>
</dbReference>
<dbReference type="AlphaFoldDB" id="A0A2K8SJT9"/>
<dbReference type="GO" id="GO:0016301">
    <property type="term" value="F:kinase activity"/>
    <property type="evidence" value="ECO:0007669"/>
    <property type="project" value="UniProtKB-KW"/>
</dbReference>
<dbReference type="RefSeq" id="WP_100897473.1">
    <property type="nucleotide sequence ID" value="NZ_CAWNNC010000001.1"/>
</dbReference>
<dbReference type="Proteomes" id="UP000232003">
    <property type="component" value="Chromosome"/>
</dbReference>
<dbReference type="NCBIfam" id="TIGR03709">
    <property type="entry name" value="PPK2_rel_1"/>
    <property type="match status" value="1"/>
</dbReference>
<evidence type="ECO:0000259" key="3">
    <source>
        <dbReference type="Pfam" id="PF03976"/>
    </source>
</evidence>
<keyword evidence="5" id="KW-1185">Reference proteome</keyword>
<dbReference type="InterPro" id="IPR027417">
    <property type="entry name" value="P-loop_NTPase"/>
</dbReference>
<dbReference type="GO" id="GO:0006797">
    <property type="term" value="P:polyphosphate metabolic process"/>
    <property type="evidence" value="ECO:0007669"/>
    <property type="project" value="InterPro"/>
</dbReference>
<dbReference type="EMBL" id="CP024785">
    <property type="protein sequence ID" value="AUB35095.1"/>
    <property type="molecule type" value="Genomic_DNA"/>
</dbReference>
<name>A0A2K8SJT9_9NOSO</name>
<dbReference type="OrthoDB" id="9775224at2"/>
<feature type="domain" description="Polyphosphate kinase-2-related" evidence="3">
    <location>
        <begin position="82"/>
        <end position="308"/>
    </location>
</feature>
<dbReference type="Gene3D" id="3.40.50.300">
    <property type="entry name" value="P-loop containing nucleotide triphosphate hydrolases"/>
    <property type="match status" value="1"/>
</dbReference>
<feature type="compositionally biased region" description="Basic and acidic residues" evidence="2">
    <location>
        <begin position="42"/>
        <end position="59"/>
    </location>
</feature>
<feature type="region of interest" description="Disordered" evidence="2">
    <location>
        <begin position="1"/>
        <end position="76"/>
    </location>
</feature>
<dbReference type="SUPFAM" id="SSF52540">
    <property type="entry name" value="P-loop containing nucleoside triphosphate hydrolases"/>
    <property type="match status" value="1"/>
</dbReference>